<evidence type="ECO:0000313" key="2">
    <source>
        <dbReference type="Proteomes" id="UP000436088"/>
    </source>
</evidence>
<dbReference type="SUPFAM" id="SSF82708">
    <property type="entry name" value="R3H domain"/>
    <property type="match status" value="1"/>
</dbReference>
<keyword evidence="2" id="KW-1185">Reference proteome</keyword>
<dbReference type="Proteomes" id="UP000436088">
    <property type="component" value="Unassembled WGS sequence"/>
</dbReference>
<reference evidence="1" key="1">
    <citation type="submission" date="2019-09" db="EMBL/GenBank/DDBJ databases">
        <title>Draft genome information of white flower Hibiscus syriacus.</title>
        <authorList>
            <person name="Kim Y.-M."/>
        </authorList>
    </citation>
    <scope>NUCLEOTIDE SEQUENCE [LARGE SCALE GENOMIC DNA]</scope>
    <source>
        <strain evidence="1">YM2019G1</strain>
    </source>
</reference>
<name>A0A6A2ZSL1_HIBSY</name>
<gene>
    <name evidence="1" type="ORF">F3Y22_tig00110776pilonHSYRG00016</name>
</gene>
<evidence type="ECO:0000313" key="1">
    <source>
        <dbReference type="EMBL" id="KAE8694733.1"/>
    </source>
</evidence>
<dbReference type="GO" id="GO:0003676">
    <property type="term" value="F:nucleic acid binding"/>
    <property type="evidence" value="ECO:0007669"/>
    <property type="project" value="InterPro"/>
</dbReference>
<dbReference type="InterPro" id="IPR036867">
    <property type="entry name" value="R3H_dom_sf"/>
</dbReference>
<organism evidence="1 2">
    <name type="scientific">Hibiscus syriacus</name>
    <name type="common">Rose of Sharon</name>
    <dbReference type="NCBI Taxonomy" id="106335"/>
    <lineage>
        <taxon>Eukaryota</taxon>
        <taxon>Viridiplantae</taxon>
        <taxon>Streptophyta</taxon>
        <taxon>Embryophyta</taxon>
        <taxon>Tracheophyta</taxon>
        <taxon>Spermatophyta</taxon>
        <taxon>Magnoliopsida</taxon>
        <taxon>eudicotyledons</taxon>
        <taxon>Gunneridae</taxon>
        <taxon>Pentapetalae</taxon>
        <taxon>rosids</taxon>
        <taxon>malvids</taxon>
        <taxon>Malvales</taxon>
        <taxon>Malvaceae</taxon>
        <taxon>Malvoideae</taxon>
        <taxon>Hibiscus</taxon>
    </lineage>
</organism>
<dbReference type="EMBL" id="VEPZ02001106">
    <property type="protein sequence ID" value="KAE8694733.1"/>
    <property type="molecule type" value="Genomic_DNA"/>
</dbReference>
<dbReference type="Gene3D" id="3.30.1370.50">
    <property type="entry name" value="R3H-like domain"/>
    <property type="match status" value="1"/>
</dbReference>
<proteinExistence type="predicted"/>
<comment type="caution">
    <text evidence="1">The sequence shown here is derived from an EMBL/GenBank/DDBJ whole genome shotgun (WGS) entry which is preliminary data.</text>
</comment>
<sequence>MDLTSTTTTSAFDAAVNDKESAVDPFLLAAHRVAQHYGLITMIHDNGLDGLGSRIMAKRAGEIRCLAVRLSEIPAKHSENDKMRIFSSPDSDDSSVISIDGKKMSLLSEMSIKTTGAPWLLFMFGMVHHRRCYIRSCSMILLFLKFSQIASNQPPLSYGVPARPTVSPFCDMGLNPTSRDGAYMQWPSASMMFFHPYDHFRHSVTQAAFFTSL</sequence>
<accession>A0A6A2ZSL1</accession>
<dbReference type="AlphaFoldDB" id="A0A6A2ZSL1"/>
<protein>
    <submittedName>
        <fullName evidence="1">Uncharacterized protein</fullName>
    </submittedName>
</protein>